<dbReference type="InterPro" id="IPR050505">
    <property type="entry name" value="WDR55/POC1"/>
</dbReference>
<dbReference type="InterPro" id="IPR019775">
    <property type="entry name" value="WD40_repeat_CS"/>
</dbReference>
<protein>
    <recommendedName>
        <fullName evidence="4">NACHT domain-containing protein</fullName>
    </recommendedName>
</protein>
<evidence type="ECO:0000256" key="1">
    <source>
        <dbReference type="ARBA" id="ARBA00022574"/>
    </source>
</evidence>
<dbReference type="AlphaFoldDB" id="A0AAD6ZV83"/>
<feature type="repeat" description="WD" evidence="3">
    <location>
        <begin position="798"/>
        <end position="839"/>
    </location>
</feature>
<dbReference type="InterPro" id="IPR036322">
    <property type="entry name" value="WD40_repeat_dom_sf"/>
</dbReference>
<dbReference type="Pfam" id="PF24883">
    <property type="entry name" value="NPHP3_N"/>
    <property type="match status" value="1"/>
</dbReference>
<name>A0AAD6ZV83_9AGAR</name>
<keyword evidence="6" id="KW-1185">Reference proteome</keyword>
<sequence length="986" mass="107669">MQNQQETDGKIVQLVQTMAEVYTFAKDADSLSTAKKHLEDTVTTIVQQTAKCAIFVREYTRHGFLGRLATDLMSDHAKTIQYFVAIFVELQQSLNRGLQKYTAFAAVRIEFRKQYRILLQTLRPAIMDASLRLPCLAGTRCDLLSFITTWLTMPSDSTGSGNILWLYGVAGAGKSTIATSISQYIRVLDRFGAFLFFTHGDSATSSPSSVIPTIAFGLAQFNTHLASAICAGMDDYSSMPMAEQFQKLLLEPLNAAQGYIYGPIVVILDALDECGDPDSRKSLISILANDFPKLPSMFRFFVTSRPDSDIATTFLKQPKIVKRHLDIKEPSSIQDIQIYIDHEVVNIRQRHSDWDLPPTWPDEKMTSLVNSASGLFIWASTAMKLLLNAYDPNKCLDTLIHEKFDFAQDAGAVLAAVVLGKVPMSDETIDALLGGRASSHILPRLGCVLQWAPGQEARILHASFRDYLTDSNRSGHEPWFINPIIRGRQLTSGCLQVMKVDLQFNICRLEDSHIHNSDVHDLPNYITTYILPQLSYSSRFWADHLETADYDDGLLEDIQLLVYSKFLYRLEVLSVLQETPIAINALVTAAKFAEKHDNTLVDFLTDAAKFVVAFAPAIASSVPHIYLSAVPLTPTESKVAKQYSGLFIRKRSVQTSSGNHWPQLETTIEGHTKAVRSVAFSPNGKYVVSGANDGTVRMSDARTGALVTGPLGGHTEVTSVAFSPDGDRIVSGFGDATILVWDAHTGGIVAGPFEGHRHRDVVYSVSFSPDGTQIVSGSNDATIHMWDAYSGAPVHPPFIGHTSTINCVVFSPGGEQIVSGSTDETVCVWDVQTGALLAGPFRGHSDAVYSVSFSPDGERIVSGSEDGTVHVWDVQTGALVAGPFQGHSGAVYSVSFSPDGEQVVSGSKDTTIRVWDVRTGALIATPLEGHTRDVLSIAFSPDGKWIASGSHDRTVCSSGKTGFANWQPITSNYRQAGQSKYSVIIG</sequence>
<dbReference type="CDD" id="cd00200">
    <property type="entry name" value="WD40"/>
    <property type="match status" value="1"/>
</dbReference>
<dbReference type="InterPro" id="IPR056884">
    <property type="entry name" value="NPHP3-like_N"/>
</dbReference>
<organism evidence="5 6">
    <name type="scientific">Mycena albidolilacea</name>
    <dbReference type="NCBI Taxonomy" id="1033008"/>
    <lineage>
        <taxon>Eukaryota</taxon>
        <taxon>Fungi</taxon>
        <taxon>Dikarya</taxon>
        <taxon>Basidiomycota</taxon>
        <taxon>Agaricomycotina</taxon>
        <taxon>Agaricomycetes</taxon>
        <taxon>Agaricomycetidae</taxon>
        <taxon>Agaricales</taxon>
        <taxon>Marasmiineae</taxon>
        <taxon>Mycenaceae</taxon>
        <taxon>Mycena</taxon>
    </lineage>
</organism>
<evidence type="ECO:0000259" key="4">
    <source>
        <dbReference type="PROSITE" id="PS50837"/>
    </source>
</evidence>
<dbReference type="EMBL" id="JARIHO010000026">
    <property type="protein sequence ID" value="KAJ7340851.1"/>
    <property type="molecule type" value="Genomic_DNA"/>
</dbReference>
<dbReference type="Proteomes" id="UP001218218">
    <property type="component" value="Unassembled WGS sequence"/>
</dbReference>
<evidence type="ECO:0000313" key="5">
    <source>
        <dbReference type="EMBL" id="KAJ7340851.1"/>
    </source>
</evidence>
<dbReference type="PROSITE" id="PS00678">
    <property type="entry name" value="WD_REPEATS_1"/>
    <property type="match status" value="4"/>
</dbReference>
<dbReference type="PRINTS" id="PR00320">
    <property type="entry name" value="GPROTEINBRPT"/>
</dbReference>
<dbReference type="InterPro" id="IPR027417">
    <property type="entry name" value="P-loop_NTPase"/>
</dbReference>
<dbReference type="Pfam" id="PF00400">
    <property type="entry name" value="WD40"/>
    <property type="match status" value="7"/>
</dbReference>
<feature type="repeat" description="WD" evidence="3">
    <location>
        <begin position="841"/>
        <end position="882"/>
    </location>
</feature>
<keyword evidence="1 3" id="KW-0853">WD repeat</keyword>
<evidence type="ECO:0000313" key="6">
    <source>
        <dbReference type="Proteomes" id="UP001218218"/>
    </source>
</evidence>
<dbReference type="InterPro" id="IPR007111">
    <property type="entry name" value="NACHT_NTPase"/>
</dbReference>
<feature type="repeat" description="WD" evidence="3">
    <location>
        <begin position="927"/>
        <end position="955"/>
    </location>
</feature>
<dbReference type="SMART" id="SM00320">
    <property type="entry name" value="WD40"/>
    <property type="match status" value="7"/>
</dbReference>
<feature type="repeat" description="WD" evidence="3">
    <location>
        <begin position="755"/>
        <end position="796"/>
    </location>
</feature>
<dbReference type="PROSITE" id="PS50082">
    <property type="entry name" value="WD_REPEATS_2"/>
    <property type="match status" value="7"/>
</dbReference>
<dbReference type="InterPro" id="IPR020472">
    <property type="entry name" value="WD40_PAC1"/>
</dbReference>
<dbReference type="Gene3D" id="3.40.50.300">
    <property type="entry name" value="P-loop containing nucleotide triphosphate hydrolases"/>
    <property type="match status" value="1"/>
</dbReference>
<dbReference type="PANTHER" id="PTHR44019">
    <property type="entry name" value="WD REPEAT-CONTAINING PROTEIN 55"/>
    <property type="match status" value="1"/>
</dbReference>
<feature type="domain" description="NACHT" evidence="4">
    <location>
        <begin position="162"/>
        <end position="308"/>
    </location>
</feature>
<feature type="repeat" description="WD" evidence="3">
    <location>
        <begin position="710"/>
        <end position="751"/>
    </location>
</feature>
<dbReference type="PROSITE" id="PS50837">
    <property type="entry name" value="NACHT"/>
    <property type="match status" value="1"/>
</dbReference>
<dbReference type="SUPFAM" id="SSF50978">
    <property type="entry name" value="WD40 repeat-like"/>
    <property type="match status" value="1"/>
</dbReference>
<proteinExistence type="predicted"/>
<keyword evidence="2" id="KW-0677">Repeat</keyword>
<dbReference type="InterPro" id="IPR001680">
    <property type="entry name" value="WD40_rpt"/>
</dbReference>
<evidence type="ECO:0000256" key="3">
    <source>
        <dbReference type="PROSITE-ProRule" id="PRU00221"/>
    </source>
</evidence>
<accession>A0AAD6ZV83</accession>
<dbReference type="SUPFAM" id="SSF52540">
    <property type="entry name" value="P-loop containing nucleoside triphosphate hydrolases"/>
    <property type="match status" value="1"/>
</dbReference>
<dbReference type="PANTHER" id="PTHR44019:SF8">
    <property type="entry name" value="POC1 CENTRIOLAR PROTEIN HOMOLOG"/>
    <property type="match status" value="1"/>
</dbReference>
<evidence type="ECO:0000256" key="2">
    <source>
        <dbReference type="ARBA" id="ARBA00022737"/>
    </source>
</evidence>
<feature type="repeat" description="WD" evidence="3">
    <location>
        <begin position="884"/>
        <end position="925"/>
    </location>
</feature>
<comment type="caution">
    <text evidence="5">The sequence shown here is derived from an EMBL/GenBank/DDBJ whole genome shotgun (WGS) entry which is preliminary data.</text>
</comment>
<gene>
    <name evidence="5" type="ORF">DFH08DRAFT_783276</name>
</gene>
<reference evidence="5" key="1">
    <citation type="submission" date="2023-03" db="EMBL/GenBank/DDBJ databases">
        <title>Massive genome expansion in bonnet fungi (Mycena s.s.) driven by repeated elements and novel gene families across ecological guilds.</title>
        <authorList>
            <consortium name="Lawrence Berkeley National Laboratory"/>
            <person name="Harder C.B."/>
            <person name="Miyauchi S."/>
            <person name="Viragh M."/>
            <person name="Kuo A."/>
            <person name="Thoen E."/>
            <person name="Andreopoulos B."/>
            <person name="Lu D."/>
            <person name="Skrede I."/>
            <person name="Drula E."/>
            <person name="Henrissat B."/>
            <person name="Morin E."/>
            <person name="Kohler A."/>
            <person name="Barry K."/>
            <person name="LaButti K."/>
            <person name="Morin E."/>
            <person name="Salamov A."/>
            <person name="Lipzen A."/>
            <person name="Mereny Z."/>
            <person name="Hegedus B."/>
            <person name="Baldrian P."/>
            <person name="Stursova M."/>
            <person name="Weitz H."/>
            <person name="Taylor A."/>
            <person name="Grigoriev I.V."/>
            <person name="Nagy L.G."/>
            <person name="Martin F."/>
            <person name="Kauserud H."/>
        </authorList>
    </citation>
    <scope>NUCLEOTIDE SEQUENCE</scope>
    <source>
        <strain evidence="5">CBHHK002</strain>
    </source>
</reference>
<dbReference type="InterPro" id="IPR015943">
    <property type="entry name" value="WD40/YVTN_repeat-like_dom_sf"/>
</dbReference>
<feature type="repeat" description="WD" evidence="3">
    <location>
        <begin position="668"/>
        <end position="709"/>
    </location>
</feature>
<dbReference type="PROSITE" id="PS50294">
    <property type="entry name" value="WD_REPEATS_REGION"/>
    <property type="match status" value="7"/>
</dbReference>
<dbReference type="Gene3D" id="2.130.10.10">
    <property type="entry name" value="YVTN repeat-like/Quinoprotein amine dehydrogenase"/>
    <property type="match status" value="2"/>
</dbReference>